<dbReference type="HOGENOM" id="CLU_016108_1_0_1"/>
<evidence type="ECO:0000313" key="5">
    <source>
        <dbReference type="Proteomes" id="UP000011777"/>
    </source>
</evidence>
<feature type="compositionally biased region" description="Basic and acidic residues" evidence="2">
    <location>
        <begin position="552"/>
        <end position="562"/>
    </location>
</feature>
<dbReference type="OMA" id="MDPIEYA"/>
<organism evidence="4 5">
    <name type="scientific">Candida maltosa (strain Xu316)</name>
    <name type="common">Yeast</name>
    <dbReference type="NCBI Taxonomy" id="1245528"/>
    <lineage>
        <taxon>Eukaryota</taxon>
        <taxon>Fungi</taxon>
        <taxon>Dikarya</taxon>
        <taxon>Ascomycota</taxon>
        <taxon>Saccharomycotina</taxon>
        <taxon>Pichiomycetes</taxon>
        <taxon>Debaryomycetaceae</taxon>
        <taxon>Candida/Lodderomyces clade</taxon>
        <taxon>Candida</taxon>
    </lineage>
</organism>
<feature type="compositionally biased region" description="Polar residues" evidence="2">
    <location>
        <begin position="338"/>
        <end position="373"/>
    </location>
</feature>
<dbReference type="SMART" id="SM00324">
    <property type="entry name" value="RhoGAP"/>
    <property type="match status" value="1"/>
</dbReference>
<name>M3JWW9_CANMX</name>
<feature type="compositionally biased region" description="Low complexity" evidence="2">
    <location>
        <begin position="311"/>
        <end position="337"/>
    </location>
</feature>
<feature type="compositionally biased region" description="Polar residues" evidence="2">
    <location>
        <begin position="380"/>
        <end position="396"/>
    </location>
</feature>
<keyword evidence="1" id="KW-0343">GTPase activation</keyword>
<dbReference type="GO" id="GO:0005096">
    <property type="term" value="F:GTPase activator activity"/>
    <property type="evidence" value="ECO:0007669"/>
    <property type="project" value="UniProtKB-KW"/>
</dbReference>
<dbReference type="Pfam" id="PF00620">
    <property type="entry name" value="RhoGAP"/>
    <property type="match status" value="2"/>
</dbReference>
<dbReference type="Gene3D" id="1.10.555.10">
    <property type="entry name" value="Rho GTPase activation protein"/>
    <property type="match status" value="1"/>
</dbReference>
<feature type="compositionally biased region" description="Low complexity" evidence="2">
    <location>
        <begin position="120"/>
        <end position="135"/>
    </location>
</feature>
<dbReference type="AlphaFoldDB" id="M3JWW9"/>
<dbReference type="SUPFAM" id="SSF48350">
    <property type="entry name" value="GTPase activation domain, GAP"/>
    <property type="match status" value="1"/>
</dbReference>
<dbReference type="STRING" id="1245528.M3JWW9"/>
<dbReference type="OrthoDB" id="3196451at2759"/>
<evidence type="ECO:0000313" key="4">
    <source>
        <dbReference type="EMBL" id="EMG47420.1"/>
    </source>
</evidence>
<comment type="caution">
    <text evidence="4">The sequence shown here is derived from an EMBL/GenBank/DDBJ whole genome shotgun (WGS) entry which is preliminary data.</text>
</comment>
<feature type="region of interest" description="Disordered" evidence="2">
    <location>
        <begin position="297"/>
        <end position="398"/>
    </location>
</feature>
<dbReference type="GO" id="GO:0007165">
    <property type="term" value="P:signal transduction"/>
    <property type="evidence" value="ECO:0007669"/>
    <property type="project" value="InterPro"/>
</dbReference>
<dbReference type="Proteomes" id="UP000011777">
    <property type="component" value="Unassembled WGS sequence"/>
</dbReference>
<feature type="region of interest" description="Disordered" evidence="2">
    <location>
        <begin position="31"/>
        <end position="99"/>
    </location>
</feature>
<feature type="compositionally biased region" description="Polar residues" evidence="2">
    <location>
        <begin position="31"/>
        <end position="69"/>
    </location>
</feature>
<accession>M3JWW9</accession>
<dbReference type="PANTHER" id="PTHR15228">
    <property type="entry name" value="SPERMATHECAL PHYSIOLOGY VARIANT"/>
    <property type="match status" value="1"/>
</dbReference>
<reference evidence="4 5" key="1">
    <citation type="submission" date="2013-02" db="EMBL/GenBank/DDBJ databases">
        <title>Genome sequence of Candida maltosa Xu316, a potential industrial strain for xylitol and ethanol production.</title>
        <authorList>
            <person name="Yu J."/>
            <person name="Wang Q."/>
            <person name="Geng X."/>
            <person name="Bao W."/>
            <person name="He P."/>
            <person name="Cai J."/>
        </authorList>
    </citation>
    <scope>NUCLEOTIDE SEQUENCE [LARGE SCALE GENOMIC DNA]</scope>
    <source>
        <strain evidence="5">Xu316</strain>
    </source>
</reference>
<keyword evidence="5" id="KW-1185">Reference proteome</keyword>
<protein>
    <recommendedName>
        <fullName evidence="3">Rho-GAP domain-containing protein</fullName>
    </recommendedName>
</protein>
<feature type="compositionally biased region" description="Low complexity" evidence="2">
    <location>
        <begin position="626"/>
        <end position="651"/>
    </location>
</feature>
<sequence>MSHSSSPNNRSSIFGWAKSLKKSHFLSNDSVNEISDTDSIGKSPSKSLSISTNFHNSSTQPQSIPFPQTLSSISSLPQNNPQSPPPSNQNHHSALNNYFSTSPNSASDFLRPLLNHRSRSANNVSRVRSNSLNQSETSVRQHRDSFLQNNSQFDENSKYFGVPLQQALSEASAKISILATDQGDGLNYGQIPIVVAKCGVFLKKNGLTVEGIFRVGGSSKRIKELQNTFNSPPHYGKKLNWEGYTVHDAASVLRRYLNALPEPLIPLEMYEMFREPLRSRSRIISYMKYKAENPCKALPKEAPTSSSSIVNNNNNNSNGNSNGNNSNGNGNNSNNGSQVEQQNTAPPSSNSQDVLDSSQLLTEANVGRLNNDNTPRKNSEASSNIFSQTQTGGQQLSEEEINLRNKKKSKNYKKLTNDIHGAIDEYKSLVNALPVASKQLLFYILDLLAMVQNHSKENLMSSRNLAAIFQPSILSHPNHDMDPIEYALSQSVVEFLIQYAYKLLPNHEATVISPETTSPTTKTALPTNMIPSNFVPPPESDVTSTSTSPLGEESHLSKENYQRHTSISSGPGRTPNHDDLGFRHNVTGSLPFDSDIESDIGSDLDELHFQQLKLNEGSPVKVHPGTNSSSSDTPVPSVVVVTAPSSSSINK</sequence>
<dbReference type="PANTHER" id="PTHR15228:SF25">
    <property type="entry name" value="F-BAR DOMAIN-CONTAINING PROTEIN"/>
    <property type="match status" value="1"/>
</dbReference>
<dbReference type="GO" id="GO:0060237">
    <property type="term" value="P:regulation of fungal-type cell wall organization"/>
    <property type="evidence" value="ECO:0007669"/>
    <property type="project" value="TreeGrafter"/>
</dbReference>
<dbReference type="EMBL" id="AOGT01001588">
    <property type="protein sequence ID" value="EMG47420.1"/>
    <property type="molecule type" value="Genomic_DNA"/>
</dbReference>
<dbReference type="GO" id="GO:0005938">
    <property type="term" value="C:cell cortex"/>
    <property type="evidence" value="ECO:0007669"/>
    <property type="project" value="TreeGrafter"/>
</dbReference>
<dbReference type="InterPro" id="IPR008936">
    <property type="entry name" value="Rho_GTPase_activation_prot"/>
</dbReference>
<feature type="compositionally biased region" description="Low complexity" evidence="2">
    <location>
        <begin position="70"/>
        <end position="81"/>
    </location>
</feature>
<evidence type="ECO:0000256" key="1">
    <source>
        <dbReference type="ARBA" id="ARBA00022468"/>
    </source>
</evidence>
<proteinExistence type="predicted"/>
<gene>
    <name evidence="4" type="ORF">G210_2257</name>
</gene>
<evidence type="ECO:0000259" key="3">
    <source>
        <dbReference type="PROSITE" id="PS50238"/>
    </source>
</evidence>
<dbReference type="InterPro" id="IPR000198">
    <property type="entry name" value="RhoGAP_dom"/>
</dbReference>
<feature type="region of interest" description="Disordered" evidence="2">
    <location>
        <begin position="514"/>
        <end position="585"/>
    </location>
</feature>
<dbReference type="InterPro" id="IPR051025">
    <property type="entry name" value="RhoGAP"/>
</dbReference>
<dbReference type="eggNOG" id="KOG2710">
    <property type="taxonomic scope" value="Eukaryota"/>
</dbReference>
<feature type="region of interest" description="Disordered" evidence="2">
    <location>
        <begin position="615"/>
        <end position="651"/>
    </location>
</feature>
<feature type="region of interest" description="Disordered" evidence="2">
    <location>
        <begin position="120"/>
        <end position="141"/>
    </location>
</feature>
<feature type="domain" description="Rho-GAP" evidence="3">
    <location>
        <begin position="173"/>
        <end position="504"/>
    </location>
</feature>
<dbReference type="PROSITE" id="PS50238">
    <property type="entry name" value="RHOGAP"/>
    <property type="match status" value="1"/>
</dbReference>
<feature type="compositionally biased region" description="Low complexity" evidence="2">
    <location>
        <begin position="514"/>
        <end position="527"/>
    </location>
</feature>
<evidence type="ECO:0000256" key="2">
    <source>
        <dbReference type="SAM" id="MobiDB-lite"/>
    </source>
</evidence>